<evidence type="ECO:0000313" key="3">
    <source>
        <dbReference type="EMBL" id="PJZ93838.1"/>
    </source>
</evidence>
<reference evidence="2" key="3">
    <citation type="submission" date="2023-10" db="EMBL/GenBank/DDBJ databases">
        <authorList>
            <person name="Picardeau M."/>
            <person name="Thibeaux R."/>
        </authorList>
    </citation>
    <scope>NUCLEOTIDE SEQUENCE</scope>
    <source>
        <strain evidence="2">ATI7-C-A5</strain>
    </source>
</reference>
<feature type="transmembrane region" description="Helical" evidence="1">
    <location>
        <begin position="156"/>
        <end position="174"/>
    </location>
</feature>
<name>A0A2N0BBD9_9LEPT</name>
<keyword evidence="1" id="KW-1133">Transmembrane helix</keyword>
<dbReference type="OrthoDB" id="345258at2"/>
<feature type="transmembrane region" description="Helical" evidence="1">
    <location>
        <begin position="125"/>
        <end position="144"/>
    </location>
</feature>
<feature type="transmembrane region" description="Helical" evidence="1">
    <location>
        <begin position="310"/>
        <end position="332"/>
    </location>
</feature>
<gene>
    <name evidence="2" type="ORF">CH379_015390</name>
    <name evidence="3" type="ORF">CH379_05700</name>
</gene>
<feature type="transmembrane region" description="Helical" evidence="1">
    <location>
        <begin position="52"/>
        <end position="74"/>
    </location>
</feature>
<sequence length="386" mass="42923">MNVAVMIAVGAALLSFYLILIESYLVNGAPPSFFSNAKEFTRIASEFLSGFFPGKSLSFLFGFFWIPIYGSLWISFRELKKSGNVTENFRKWSGWPTKLLLAAIAVGLFGNVLDDCMRGSLYGFRFIWMETVLVWSFVLGIGFLGIRIRSEDRRTGTFFAVLAVVSVLVGYHFYPVPHAALFPISIGFSLLLMGGNSSPTILRLSEWIGENASNKRILLFIGASVLVSGSMQFLEQMTPVPEGTSIPVKLDFRPFSTVKDVVTVFGIYGEAGRNFYFWGNVLDMILPIPVCLMIGSVYSRISDYVGTPRIGNVLPFGFLVFDPIENSVMIYFLRVWPNVPEGLAALTGTITFLKLTFVILGYALLFGGLFVSLIVFIFRKLKSQNV</sequence>
<evidence type="ECO:0000256" key="1">
    <source>
        <dbReference type="SAM" id="Phobius"/>
    </source>
</evidence>
<dbReference type="AlphaFoldDB" id="A0A2N0BBD9"/>
<keyword evidence="1" id="KW-0472">Membrane</keyword>
<comment type="caution">
    <text evidence="3">The sequence shown here is derived from an EMBL/GenBank/DDBJ whole genome shotgun (WGS) entry which is preliminary data.</text>
</comment>
<dbReference type="EMBL" id="NPEF02000018">
    <property type="protein sequence ID" value="MDV6237013.1"/>
    <property type="molecule type" value="Genomic_DNA"/>
</dbReference>
<protein>
    <submittedName>
        <fullName evidence="3">Uncharacterized protein</fullName>
    </submittedName>
</protein>
<keyword evidence="1" id="KW-0812">Transmembrane</keyword>
<evidence type="ECO:0000313" key="2">
    <source>
        <dbReference type="EMBL" id="MDV6237013.1"/>
    </source>
</evidence>
<accession>A0A2N0BBD9</accession>
<feature type="transmembrane region" description="Helical" evidence="1">
    <location>
        <begin position="95"/>
        <end position="113"/>
    </location>
</feature>
<keyword evidence="4" id="KW-1185">Reference proteome</keyword>
<dbReference type="RefSeq" id="WP_100764770.1">
    <property type="nucleotide sequence ID" value="NZ_NPEF02000018.1"/>
</dbReference>
<feature type="transmembrane region" description="Helical" evidence="1">
    <location>
        <begin position="180"/>
        <end position="196"/>
    </location>
</feature>
<feature type="transmembrane region" description="Helical" evidence="1">
    <location>
        <begin position="352"/>
        <end position="378"/>
    </location>
</feature>
<proteinExistence type="predicted"/>
<evidence type="ECO:0000313" key="4">
    <source>
        <dbReference type="Proteomes" id="UP000232122"/>
    </source>
</evidence>
<reference evidence="3" key="1">
    <citation type="submission" date="2017-07" db="EMBL/GenBank/DDBJ databases">
        <title>Leptospira spp. isolated from tropical soils.</title>
        <authorList>
            <person name="Thibeaux R."/>
            <person name="Iraola G."/>
            <person name="Ferres I."/>
            <person name="Bierque E."/>
            <person name="Girault D."/>
            <person name="Soupe-Gilbert M.-E."/>
            <person name="Picardeau M."/>
            <person name="Goarant C."/>
        </authorList>
    </citation>
    <scope>NUCLEOTIDE SEQUENCE [LARGE SCALE GENOMIC DNA]</scope>
    <source>
        <strain evidence="3">ATI7-C-A5</strain>
    </source>
</reference>
<feature type="transmembrane region" description="Helical" evidence="1">
    <location>
        <begin position="217"/>
        <end position="234"/>
    </location>
</feature>
<dbReference type="Proteomes" id="UP000232122">
    <property type="component" value="Unassembled WGS sequence"/>
</dbReference>
<feature type="transmembrane region" description="Helical" evidence="1">
    <location>
        <begin position="275"/>
        <end position="298"/>
    </location>
</feature>
<dbReference type="EMBL" id="NPEF01000040">
    <property type="protein sequence ID" value="PJZ93838.1"/>
    <property type="molecule type" value="Genomic_DNA"/>
</dbReference>
<reference evidence="2 4" key="2">
    <citation type="journal article" date="2018" name="Microb. Genom.">
        <title>Deciphering the unexplored Leptospira diversity from soils uncovers genomic evolution to virulence.</title>
        <authorList>
            <person name="Thibeaux R."/>
            <person name="Iraola G."/>
            <person name="Ferres I."/>
            <person name="Bierque E."/>
            <person name="Girault D."/>
            <person name="Soupe-Gilbert M.E."/>
            <person name="Picardeau M."/>
            <person name="Goarant C."/>
        </authorList>
    </citation>
    <scope>NUCLEOTIDE SEQUENCE [LARGE SCALE GENOMIC DNA]</scope>
    <source>
        <strain evidence="2 4">ATI7-C-A5</strain>
    </source>
</reference>
<organism evidence="3">
    <name type="scientific">Leptospira ellisii</name>
    <dbReference type="NCBI Taxonomy" id="2023197"/>
    <lineage>
        <taxon>Bacteria</taxon>
        <taxon>Pseudomonadati</taxon>
        <taxon>Spirochaetota</taxon>
        <taxon>Spirochaetia</taxon>
        <taxon>Leptospirales</taxon>
        <taxon>Leptospiraceae</taxon>
        <taxon>Leptospira</taxon>
    </lineage>
</organism>